<sequence>MHFNALISSTLLAFTAVGATFITNDTSEIATSYDYIIVGGGTAGLAVANRLSVNYTVLVVERGADERDNEGINDPFTTFGETSGSVTCHLKGLSPPQIGSEGPSARVQAVGYGSCLGGGSSINALMGARPTVAGMSAIEALGNPGWGWDDFLPFMERSETFTPPDAEQVADGAGFNASVHGFQGPVGVSFANPLVAPEMQFAAKNTTEIVYGVQLTNDMGDGFSGGHVASFYHHIHFNETLQEQRRSSSAWSYLYPQDQQRPGLTVLTGHTVNSVLTTGNGNITATGTSLLPTIGGDMHIFNATREVIVSAGTPFSPAVLQRSGVGNATFLQSLGITPVLDLPGVGANFQDQTLIVNISFPIADAFKSDPRVTVTRVLVGTVVAHATTSDAFGPNGTQVISAIRNLVADQVVSLGGVVNAESLVTQAKVTANALEIDHPLIEFFYTPGGELSLWTQSVLPMSRGTVRINTTDPLAFPVIDPQYLTTDVDIDIFTRAARRLGATAVTPPFSDLLIDSAYAQSGLPALNATDDEWRDWMLDAYTPGIHYVGSNSMMPKEMGGVVSSELLVYGTTNLRVVDASIVPLSVFPHTTLGLYGVAEKAADMILQAALSC</sequence>
<dbReference type="Pfam" id="PF05199">
    <property type="entry name" value="GMC_oxred_C"/>
    <property type="match status" value="1"/>
</dbReference>
<dbReference type="SUPFAM" id="SSF51905">
    <property type="entry name" value="FAD/NAD(P)-binding domain"/>
    <property type="match status" value="1"/>
</dbReference>
<evidence type="ECO:0000256" key="6">
    <source>
        <dbReference type="ARBA" id="ARBA00023002"/>
    </source>
</evidence>
<dbReference type="Gene3D" id="3.30.560.10">
    <property type="entry name" value="Glucose Oxidase, domain 3"/>
    <property type="match status" value="1"/>
</dbReference>
<evidence type="ECO:0000313" key="10">
    <source>
        <dbReference type="EMBL" id="KAK7443262.1"/>
    </source>
</evidence>
<feature type="chain" id="PRO_5046932793" description="Glucose-methanol-choline oxidoreductase N-terminal domain-containing protein" evidence="8">
    <location>
        <begin position="20"/>
        <end position="612"/>
    </location>
</feature>
<evidence type="ECO:0000256" key="3">
    <source>
        <dbReference type="ARBA" id="ARBA00022630"/>
    </source>
</evidence>
<dbReference type="InterPro" id="IPR012132">
    <property type="entry name" value="GMC_OxRdtase"/>
</dbReference>
<evidence type="ECO:0000256" key="5">
    <source>
        <dbReference type="ARBA" id="ARBA00022827"/>
    </source>
</evidence>
<dbReference type="Proteomes" id="UP001498398">
    <property type="component" value="Unassembled WGS sequence"/>
</dbReference>
<dbReference type="PANTHER" id="PTHR11552">
    <property type="entry name" value="GLUCOSE-METHANOL-CHOLINE GMC OXIDOREDUCTASE"/>
    <property type="match status" value="1"/>
</dbReference>
<keyword evidence="7" id="KW-0325">Glycoprotein</keyword>
<dbReference type="InterPro" id="IPR027424">
    <property type="entry name" value="Glucose_Oxidase_domain_2"/>
</dbReference>
<reference evidence="10 11" key="1">
    <citation type="submission" date="2024-01" db="EMBL/GenBank/DDBJ databases">
        <title>A draft genome for the cacao thread blight pathogen Marasmiellus scandens.</title>
        <authorList>
            <person name="Baruah I.K."/>
            <person name="Leung J."/>
            <person name="Bukari Y."/>
            <person name="Amoako-Attah I."/>
            <person name="Meinhardt L.W."/>
            <person name="Bailey B.A."/>
            <person name="Cohen S.P."/>
        </authorList>
    </citation>
    <scope>NUCLEOTIDE SEQUENCE [LARGE SCALE GENOMIC DNA]</scope>
    <source>
        <strain evidence="10 11">GH-19</strain>
    </source>
</reference>
<protein>
    <recommendedName>
        <fullName evidence="9">Glucose-methanol-choline oxidoreductase N-terminal domain-containing protein</fullName>
    </recommendedName>
</protein>
<evidence type="ECO:0000256" key="1">
    <source>
        <dbReference type="ARBA" id="ARBA00001974"/>
    </source>
</evidence>
<comment type="caution">
    <text evidence="10">The sequence shown here is derived from an EMBL/GenBank/DDBJ whole genome shotgun (WGS) entry which is preliminary data.</text>
</comment>
<dbReference type="EMBL" id="JBANRG010000055">
    <property type="protein sequence ID" value="KAK7443262.1"/>
    <property type="molecule type" value="Genomic_DNA"/>
</dbReference>
<dbReference type="Pfam" id="PF00732">
    <property type="entry name" value="GMC_oxred_N"/>
    <property type="match status" value="1"/>
</dbReference>
<evidence type="ECO:0000313" key="11">
    <source>
        <dbReference type="Proteomes" id="UP001498398"/>
    </source>
</evidence>
<evidence type="ECO:0000256" key="2">
    <source>
        <dbReference type="ARBA" id="ARBA00010790"/>
    </source>
</evidence>
<evidence type="ECO:0000256" key="4">
    <source>
        <dbReference type="ARBA" id="ARBA00022729"/>
    </source>
</evidence>
<dbReference type="Gene3D" id="3.50.50.60">
    <property type="entry name" value="FAD/NAD(P)-binding domain"/>
    <property type="match status" value="1"/>
</dbReference>
<evidence type="ECO:0000256" key="7">
    <source>
        <dbReference type="ARBA" id="ARBA00023180"/>
    </source>
</evidence>
<keyword evidence="6" id="KW-0560">Oxidoreductase</keyword>
<dbReference type="InterPro" id="IPR000172">
    <property type="entry name" value="GMC_OxRdtase_N"/>
</dbReference>
<dbReference type="PROSITE" id="PS00624">
    <property type="entry name" value="GMC_OXRED_2"/>
    <property type="match status" value="1"/>
</dbReference>
<evidence type="ECO:0000256" key="8">
    <source>
        <dbReference type="SAM" id="SignalP"/>
    </source>
</evidence>
<dbReference type="PANTHER" id="PTHR11552:SF201">
    <property type="entry name" value="GLUCOSE-METHANOL-CHOLINE OXIDOREDUCTASE N-TERMINAL DOMAIN-CONTAINING PROTEIN"/>
    <property type="match status" value="1"/>
</dbReference>
<organism evidence="10 11">
    <name type="scientific">Marasmiellus scandens</name>
    <dbReference type="NCBI Taxonomy" id="2682957"/>
    <lineage>
        <taxon>Eukaryota</taxon>
        <taxon>Fungi</taxon>
        <taxon>Dikarya</taxon>
        <taxon>Basidiomycota</taxon>
        <taxon>Agaricomycotina</taxon>
        <taxon>Agaricomycetes</taxon>
        <taxon>Agaricomycetidae</taxon>
        <taxon>Agaricales</taxon>
        <taxon>Marasmiineae</taxon>
        <taxon>Omphalotaceae</taxon>
        <taxon>Marasmiellus</taxon>
    </lineage>
</organism>
<comment type="cofactor">
    <cofactor evidence="1">
        <name>FAD</name>
        <dbReference type="ChEBI" id="CHEBI:57692"/>
    </cofactor>
</comment>
<accession>A0ABR1IWX1</accession>
<dbReference type="PIRSF" id="PIRSF000137">
    <property type="entry name" value="Alcohol_oxidase"/>
    <property type="match status" value="1"/>
</dbReference>
<feature type="domain" description="Glucose-methanol-choline oxidoreductase N-terminal" evidence="9">
    <location>
        <begin position="312"/>
        <end position="326"/>
    </location>
</feature>
<feature type="signal peptide" evidence="8">
    <location>
        <begin position="1"/>
        <end position="19"/>
    </location>
</feature>
<dbReference type="Gene3D" id="4.10.450.10">
    <property type="entry name" value="Glucose Oxidase, domain 2"/>
    <property type="match status" value="1"/>
</dbReference>
<keyword evidence="3" id="KW-0285">Flavoprotein</keyword>
<dbReference type="InterPro" id="IPR007867">
    <property type="entry name" value="GMC_OxRtase_C"/>
</dbReference>
<dbReference type="InterPro" id="IPR036188">
    <property type="entry name" value="FAD/NAD-bd_sf"/>
</dbReference>
<comment type="similarity">
    <text evidence="2">Belongs to the GMC oxidoreductase family.</text>
</comment>
<dbReference type="SUPFAM" id="SSF54373">
    <property type="entry name" value="FAD-linked reductases, C-terminal domain"/>
    <property type="match status" value="1"/>
</dbReference>
<proteinExistence type="inferred from homology"/>
<keyword evidence="11" id="KW-1185">Reference proteome</keyword>
<evidence type="ECO:0000259" key="9">
    <source>
        <dbReference type="PROSITE" id="PS00624"/>
    </source>
</evidence>
<keyword evidence="5" id="KW-0274">FAD</keyword>
<keyword evidence="4 8" id="KW-0732">Signal</keyword>
<gene>
    <name evidence="10" type="ORF">VKT23_015858</name>
</gene>
<name>A0ABR1IWX1_9AGAR</name>